<accession>A0ABW2SHS9</accession>
<organism evidence="2 3">
    <name type="scientific">Schaalia naturae</name>
    <dbReference type="NCBI Taxonomy" id="635203"/>
    <lineage>
        <taxon>Bacteria</taxon>
        <taxon>Bacillati</taxon>
        <taxon>Actinomycetota</taxon>
        <taxon>Actinomycetes</taxon>
        <taxon>Actinomycetales</taxon>
        <taxon>Actinomycetaceae</taxon>
        <taxon>Schaalia</taxon>
    </lineage>
</organism>
<dbReference type="InterPro" id="IPR038078">
    <property type="entry name" value="PhoU-like_sf"/>
</dbReference>
<protein>
    <submittedName>
        <fullName evidence="2">DUF47 domain-containing protein</fullName>
    </submittedName>
</protein>
<evidence type="ECO:0000313" key="3">
    <source>
        <dbReference type="Proteomes" id="UP001596527"/>
    </source>
</evidence>
<dbReference type="RefSeq" id="WP_291499298.1">
    <property type="nucleotide sequence ID" value="NZ_JBHTEF010000001.1"/>
</dbReference>
<sequence>MGLRSPEGPTFFDLLSAQADQLVTGVGLLATMLGASPEERVALRDQLHEVEHAGDEVNHQVVRRLNLSFVTPFDREDLGFLAARLDDCMDLMDEAGDLIVLYGLNEIPDDVSELIAHQVDVLTRCADQTAKAMPGLKSPLDLREYWVEINRLENEGDQAYRRTLTTLFDSGLDPVMIIKLKDVIEVLESCADAFEDFANGIESIAVKES</sequence>
<evidence type="ECO:0000313" key="2">
    <source>
        <dbReference type="EMBL" id="MFC7579674.1"/>
    </source>
</evidence>
<gene>
    <name evidence="2" type="ORF">ACFQWG_00290</name>
</gene>
<dbReference type="Proteomes" id="UP001596527">
    <property type="component" value="Unassembled WGS sequence"/>
</dbReference>
<comment type="similarity">
    <text evidence="1">Belongs to the UPF0111 family.</text>
</comment>
<keyword evidence="3" id="KW-1185">Reference proteome</keyword>
<dbReference type="InterPro" id="IPR018445">
    <property type="entry name" value="Put_Phosphate_transp_reg"/>
</dbReference>
<proteinExistence type="inferred from homology"/>
<dbReference type="InterPro" id="IPR052912">
    <property type="entry name" value="UPF0111_domain"/>
</dbReference>
<name>A0ABW2SHS9_9ACTO</name>
<reference evidence="3" key="1">
    <citation type="journal article" date="2019" name="Int. J. Syst. Evol. Microbiol.">
        <title>The Global Catalogue of Microorganisms (GCM) 10K type strain sequencing project: providing services to taxonomists for standard genome sequencing and annotation.</title>
        <authorList>
            <consortium name="The Broad Institute Genomics Platform"/>
            <consortium name="The Broad Institute Genome Sequencing Center for Infectious Disease"/>
            <person name="Wu L."/>
            <person name="Ma J."/>
        </authorList>
    </citation>
    <scope>NUCLEOTIDE SEQUENCE [LARGE SCALE GENOMIC DNA]</scope>
    <source>
        <strain evidence="3">CCUG 56698</strain>
    </source>
</reference>
<dbReference type="PANTHER" id="PTHR37298">
    <property type="entry name" value="UPF0111 PROTEIN YKAA"/>
    <property type="match status" value="1"/>
</dbReference>
<evidence type="ECO:0000256" key="1">
    <source>
        <dbReference type="ARBA" id="ARBA00008591"/>
    </source>
</evidence>
<dbReference type="EMBL" id="JBHTEF010000001">
    <property type="protein sequence ID" value="MFC7579674.1"/>
    <property type="molecule type" value="Genomic_DNA"/>
</dbReference>
<dbReference type="Pfam" id="PF01865">
    <property type="entry name" value="PhoU_div"/>
    <property type="match status" value="1"/>
</dbReference>
<dbReference type="Gene3D" id="1.20.58.220">
    <property type="entry name" value="Phosphate transport system protein phou homolog 2, domain 2"/>
    <property type="match status" value="1"/>
</dbReference>
<dbReference type="PANTHER" id="PTHR37298:SF1">
    <property type="entry name" value="UPF0111 PROTEIN YKAA"/>
    <property type="match status" value="1"/>
</dbReference>
<comment type="caution">
    <text evidence="2">The sequence shown here is derived from an EMBL/GenBank/DDBJ whole genome shotgun (WGS) entry which is preliminary data.</text>
</comment>